<evidence type="ECO:0000313" key="3">
    <source>
        <dbReference type="Proteomes" id="UP000251558"/>
    </source>
</evidence>
<feature type="compositionally biased region" description="Basic and acidic residues" evidence="1">
    <location>
        <begin position="1"/>
        <end position="15"/>
    </location>
</feature>
<organism evidence="2 3">
    <name type="scientific">Mesorhizobium hawassense</name>
    <dbReference type="NCBI Taxonomy" id="1209954"/>
    <lineage>
        <taxon>Bacteria</taxon>
        <taxon>Pseudomonadati</taxon>
        <taxon>Pseudomonadota</taxon>
        <taxon>Alphaproteobacteria</taxon>
        <taxon>Hyphomicrobiales</taxon>
        <taxon>Phyllobacteriaceae</taxon>
        <taxon>Mesorhizobium</taxon>
    </lineage>
</organism>
<dbReference type="AlphaFoldDB" id="A0A330H7Q9"/>
<accession>A0A330H7Q9</accession>
<evidence type="ECO:0000313" key="2">
    <source>
        <dbReference type="EMBL" id="RAZ83152.1"/>
    </source>
</evidence>
<name>A0A330H7Q9_9HYPH</name>
<feature type="region of interest" description="Disordered" evidence="1">
    <location>
        <begin position="1"/>
        <end position="20"/>
    </location>
</feature>
<reference evidence="2 3" key="2">
    <citation type="submission" date="2018-07" db="EMBL/GenBank/DDBJ databases">
        <title>Diversity of Mesorhizobium strains in Brazil.</title>
        <authorList>
            <person name="Helene L.C.F."/>
            <person name="Dall'Agnol R."/>
            <person name="Delamuta J.R.M."/>
            <person name="Hungria M."/>
        </authorList>
    </citation>
    <scope>NUCLEOTIDE SEQUENCE [LARGE SCALE GENOMIC DNA]</scope>
    <source>
        <strain evidence="2 3">AC99b</strain>
    </source>
</reference>
<dbReference type="EMBL" id="QMBP01000027">
    <property type="protein sequence ID" value="RAZ83152.1"/>
    <property type="molecule type" value="Genomic_DNA"/>
</dbReference>
<gene>
    <name evidence="2" type="ORF">DPM33_32690</name>
</gene>
<keyword evidence="3" id="KW-1185">Reference proteome</keyword>
<comment type="caution">
    <text evidence="2">The sequence shown here is derived from an EMBL/GenBank/DDBJ whole genome shotgun (WGS) entry which is preliminary data.</text>
</comment>
<sequence>MVARRGEPTGRRSVETTEPNEETIMIRLLLTGLFAYTAYRVAVRIIDEVPGDVAPLDMPGDERRALRRQSAAMGVEPRR</sequence>
<reference evidence="3" key="1">
    <citation type="submission" date="2018-06" db="EMBL/GenBank/DDBJ databases">
        <authorList>
            <person name="Helene L.C."/>
            <person name="Dall'Agnol R."/>
            <person name="Delamuta J.R."/>
            <person name="Hungria M."/>
        </authorList>
    </citation>
    <scope>NUCLEOTIDE SEQUENCE [LARGE SCALE GENOMIC DNA]</scope>
    <source>
        <strain evidence="3">AC99b</strain>
    </source>
</reference>
<proteinExistence type="predicted"/>
<dbReference type="Proteomes" id="UP000251558">
    <property type="component" value="Unassembled WGS sequence"/>
</dbReference>
<protein>
    <submittedName>
        <fullName evidence="2">Uncharacterized protein</fullName>
    </submittedName>
</protein>
<evidence type="ECO:0000256" key="1">
    <source>
        <dbReference type="SAM" id="MobiDB-lite"/>
    </source>
</evidence>
<feature type="region of interest" description="Disordered" evidence="1">
    <location>
        <begin position="58"/>
        <end position="79"/>
    </location>
</feature>